<keyword evidence="3 7" id="KW-0694">RNA-binding</keyword>
<dbReference type="FunFam" id="3.30.420.100:FF:000001">
    <property type="entry name" value="50S ribosomal protein L18"/>
    <property type="match status" value="1"/>
</dbReference>
<evidence type="ECO:0000256" key="2">
    <source>
        <dbReference type="ARBA" id="ARBA00022730"/>
    </source>
</evidence>
<reference evidence="9 10" key="1">
    <citation type="journal article" date="2016" name="Nat. Commun.">
        <title>Thousands of microbial genomes shed light on interconnected biogeochemical processes in an aquifer system.</title>
        <authorList>
            <person name="Anantharaman K."/>
            <person name="Brown C.T."/>
            <person name="Hug L.A."/>
            <person name="Sharon I."/>
            <person name="Castelle C.J."/>
            <person name="Probst A.J."/>
            <person name="Thomas B.C."/>
            <person name="Singh A."/>
            <person name="Wilkins M.J."/>
            <person name="Karaoz U."/>
            <person name="Brodie E.L."/>
            <person name="Williams K.H."/>
            <person name="Hubbard S.S."/>
            <person name="Banfield J.F."/>
        </authorList>
    </citation>
    <scope>NUCLEOTIDE SEQUENCE [LARGE SCALE GENOMIC DNA]</scope>
</reference>
<dbReference type="CDD" id="cd00432">
    <property type="entry name" value="Ribosomal_L18_L5e"/>
    <property type="match status" value="1"/>
</dbReference>
<proteinExistence type="inferred from homology"/>
<organism evidence="9 10">
    <name type="scientific">Candidatus Ryanbacteria bacterium RIFCSPLOWO2_01_FULL_48_26</name>
    <dbReference type="NCBI Taxonomy" id="1802126"/>
    <lineage>
        <taxon>Bacteria</taxon>
        <taxon>Candidatus Ryaniibacteriota</taxon>
    </lineage>
</organism>
<evidence type="ECO:0000256" key="8">
    <source>
        <dbReference type="SAM" id="MobiDB-lite"/>
    </source>
</evidence>
<keyword evidence="4 7" id="KW-0689">Ribosomal protein</keyword>
<evidence type="ECO:0000256" key="3">
    <source>
        <dbReference type="ARBA" id="ARBA00022884"/>
    </source>
</evidence>
<feature type="compositionally biased region" description="Basic residues" evidence="8">
    <location>
        <begin position="9"/>
        <end position="19"/>
    </location>
</feature>
<evidence type="ECO:0000256" key="4">
    <source>
        <dbReference type="ARBA" id="ARBA00022980"/>
    </source>
</evidence>
<dbReference type="Gene3D" id="3.30.420.100">
    <property type="match status" value="1"/>
</dbReference>
<evidence type="ECO:0000256" key="5">
    <source>
        <dbReference type="ARBA" id="ARBA00023274"/>
    </source>
</evidence>
<dbReference type="GO" id="GO:0022625">
    <property type="term" value="C:cytosolic large ribosomal subunit"/>
    <property type="evidence" value="ECO:0007669"/>
    <property type="project" value="TreeGrafter"/>
</dbReference>
<dbReference type="GO" id="GO:0003735">
    <property type="term" value="F:structural constituent of ribosome"/>
    <property type="evidence" value="ECO:0007669"/>
    <property type="project" value="InterPro"/>
</dbReference>
<dbReference type="InterPro" id="IPR004389">
    <property type="entry name" value="Ribosomal_uL18_bac-type"/>
</dbReference>
<name>A0A1G2GWV8_9BACT</name>
<dbReference type="HAMAP" id="MF_01337_B">
    <property type="entry name" value="Ribosomal_uL18_B"/>
    <property type="match status" value="1"/>
</dbReference>
<comment type="similarity">
    <text evidence="1 7">Belongs to the universal ribosomal protein uL18 family.</text>
</comment>
<gene>
    <name evidence="7" type="primary">rplR</name>
    <name evidence="9" type="ORF">A3B25_02590</name>
</gene>
<dbReference type="Pfam" id="PF00861">
    <property type="entry name" value="Ribosomal_L18p"/>
    <property type="match status" value="1"/>
</dbReference>
<comment type="caution">
    <text evidence="9">The sequence shown here is derived from an EMBL/GenBank/DDBJ whole genome shotgun (WGS) entry which is preliminary data.</text>
</comment>
<evidence type="ECO:0000313" key="9">
    <source>
        <dbReference type="EMBL" id="OGZ54278.1"/>
    </source>
</evidence>
<accession>A0A1G2GWV8</accession>
<dbReference type="STRING" id="1802126.A3B25_02590"/>
<dbReference type="PANTHER" id="PTHR12899:SF3">
    <property type="entry name" value="LARGE RIBOSOMAL SUBUNIT PROTEIN UL18M"/>
    <property type="match status" value="1"/>
</dbReference>
<dbReference type="InterPro" id="IPR057268">
    <property type="entry name" value="Ribosomal_L18"/>
</dbReference>
<dbReference type="Proteomes" id="UP000179106">
    <property type="component" value="Unassembled WGS sequence"/>
</dbReference>
<dbReference type="NCBIfam" id="TIGR00060">
    <property type="entry name" value="L18_bact"/>
    <property type="match status" value="1"/>
</dbReference>
<evidence type="ECO:0000256" key="6">
    <source>
        <dbReference type="ARBA" id="ARBA00035197"/>
    </source>
</evidence>
<dbReference type="AlphaFoldDB" id="A0A1G2GWV8"/>
<feature type="region of interest" description="Disordered" evidence="8">
    <location>
        <begin position="1"/>
        <end position="27"/>
    </location>
</feature>
<comment type="subunit">
    <text evidence="7">Part of the 50S ribosomal subunit; part of the 5S rRNA/L5/L18/L25 subcomplex. Contacts the 5S and 23S rRNAs.</text>
</comment>
<keyword evidence="5 7" id="KW-0687">Ribonucleoprotein</keyword>
<evidence type="ECO:0000313" key="10">
    <source>
        <dbReference type="Proteomes" id="UP000179106"/>
    </source>
</evidence>
<keyword evidence="2 7" id="KW-0699">rRNA-binding</keyword>
<dbReference type="SUPFAM" id="SSF53137">
    <property type="entry name" value="Translational machinery components"/>
    <property type="match status" value="1"/>
</dbReference>
<dbReference type="EMBL" id="MHNW01000009">
    <property type="protein sequence ID" value="OGZ54278.1"/>
    <property type="molecule type" value="Genomic_DNA"/>
</dbReference>
<dbReference type="GO" id="GO:0008097">
    <property type="term" value="F:5S rRNA binding"/>
    <property type="evidence" value="ECO:0007669"/>
    <property type="project" value="TreeGrafter"/>
</dbReference>
<dbReference type="InterPro" id="IPR005484">
    <property type="entry name" value="Ribosomal_uL18_bac/plant/anim"/>
</dbReference>
<sequence>MAQTSPKERLKRRHARIRASVKGTHERPRLSVFRSSKHTQAQIIDDAKGVTLISVSDLKMKKKGTKQEQAVYVGEELAKKALEKGIKKVVFDRGGFRYQGRVRALADAARKGGLSF</sequence>
<evidence type="ECO:0000256" key="1">
    <source>
        <dbReference type="ARBA" id="ARBA00007116"/>
    </source>
</evidence>
<dbReference type="GO" id="GO:0006412">
    <property type="term" value="P:translation"/>
    <property type="evidence" value="ECO:0007669"/>
    <property type="project" value="UniProtKB-UniRule"/>
</dbReference>
<comment type="function">
    <text evidence="7">This is one of the proteins that bind and probably mediate the attachment of the 5S RNA into the large ribosomal subunit, where it forms part of the central protuberance.</text>
</comment>
<protein>
    <recommendedName>
        <fullName evidence="6 7">Large ribosomal subunit protein uL18</fullName>
    </recommendedName>
</protein>
<dbReference type="PANTHER" id="PTHR12899">
    <property type="entry name" value="39S RIBOSOMAL PROTEIN L18, MITOCHONDRIAL"/>
    <property type="match status" value="1"/>
</dbReference>
<evidence type="ECO:0000256" key="7">
    <source>
        <dbReference type="HAMAP-Rule" id="MF_01337"/>
    </source>
</evidence>